<evidence type="ECO:0000313" key="2">
    <source>
        <dbReference type="Proteomes" id="UP000199074"/>
    </source>
</evidence>
<gene>
    <name evidence="1" type="ORF">SAMN05216456_1462</name>
</gene>
<name>A0A1I7NAX3_9HYPH</name>
<dbReference type="STRING" id="429728.SAMN05216456_1462"/>
<accession>A0A1I7NAX3</accession>
<evidence type="ECO:0000313" key="1">
    <source>
        <dbReference type="EMBL" id="SFV31799.1"/>
    </source>
</evidence>
<keyword evidence="2" id="KW-1185">Reference proteome</keyword>
<dbReference type="RefSeq" id="WP_139232531.1">
    <property type="nucleotide sequence ID" value="NZ_FPCK01000001.1"/>
</dbReference>
<proteinExistence type="predicted"/>
<reference evidence="1 2" key="1">
    <citation type="submission" date="2016-10" db="EMBL/GenBank/DDBJ databases">
        <authorList>
            <person name="de Groot N.N."/>
        </authorList>
    </citation>
    <scope>NUCLEOTIDE SEQUENCE [LARGE SCALE GENOMIC DNA]</scope>
    <source>
        <strain evidence="1 2">IPL20</strain>
    </source>
</reference>
<dbReference type="EMBL" id="FPCK01000001">
    <property type="protein sequence ID" value="SFV31799.1"/>
    <property type="molecule type" value="Genomic_DNA"/>
</dbReference>
<protein>
    <submittedName>
        <fullName evidence="1">Uncharacterized protein</fullName>
    </submittedName>
</protein>
<organism evidence="1 2">
    <name type="scientific">Devosia crocina</name>
    <dbReference type="NCBI Taxonomy" id="429728"/>
    <lineage>
        <taxon>Bacteria</taxon>
        <taxon>Pseudomonadati</taxon>
        <taxon>Pseudomonadota</taxon>
        <taxon>Alphaproteobacteria</taxon>
        <taxon>Hyphomicrobiales</taxon>
        <taxon>Devosiaceae</taxon>
        <taxon>Devosia</taxon>
    </lineage>
</organism>
<dbReference type="Proteomes" id="UP000199074">
    <property type="component" value="Unassembled WGS sequence"/>
</dbReference>
<sequence length="148" mass="16311">MQAQREAHIVAAEWVNGTELEMTDVRNWRQRMATVAISLDALLSRSDFVHPASIHALANAKVIVDGLVADLAAFDGPFENGRIGDLPVTGSIVEPHIVLERLMEMYDSSMRGVVLALDDGDDALPIQADYWRRSAETTTTHPSRMPTD</sequence>
<dbReference type="AlphaFoldDB" id="A0A1I7NAX3"/>